<evidence type="ECO:0000256" key="2">
    <source>
        <dbReference type="ARBA" id="ARBA00038115"/>
    </source>
</evidence>
<dbReference type="AlphaFoldDB" id="A0A9D1RWC3"/>
<reference evidence="4" key="1">
    <citation type="journal article" date="2021" name="PeerJ">
        <title>Extensive microbial diversity within the chicken gut microbiome revealed by metagenomics and culture.</title>
        <authorList>
            <person name="Gilroy R."/>
            <person name="Ravi A."/>
            <person name="Getino M."/>
            <person name="Pursley I."/>
            <person name="Horton D.L."/>
            <person name="Alikhan N.F."/>
            <person name="Baker D."/>
            <person name="Gharbi K."/>
            <person name="Hall N."/>
            <person name="Watson M."/>
            <person name="Adriaenssens E.M."/>
            <person name="Foster-Nyarko E."/>
            <person name="Jarju S."/>
            <person name="Secka A."/>
            <person name="Antonio M."/>
            <person name="Oren A."/>
            <person name="Chaudhuri R.R."/>
            <person name="La Ragione R."/>
            <person name="Hildebrand F."/>
            <person name="Pallen M.J."/>
        </authorList>
    </citation>
    <scope>NUCLEOTIDE SEQUENCE</scope>
    <source>
        <strain evidence="4">4376</strain>
    </source>
</reference>
<proteinExistence type="inferred from homology"/>
<dbReference type="InterPro" id="IPR029058">
    <property type="entry name" value="AB_hydrolase_fold"/>
</dbReference>
<comment type="similarity">
    <text evidence="2">Belongs to the AB hydrolase superfamily. FUS2 hydrolase family.</text>
</comment>
<dbReference type="PANTHER" id="PTHR22946:SF9">
    <property type="entry name" value="POLYKETIDE TRANSFERASE AF380"/>
    <property type="match status" value="1"/>
</dbReference>
<dbReference type="Gene3D" id="3.40.50.1820">
    <property type="entry name" value="alpha/beta hydrolase"/>
    <property type="match status" value="1"/>
</dbReference>
<dbReference type="EMBL" id="DXFZ01000002">
    <property type="protein sequence ID" value="HIW94884.1"/>
    <property type="molecule type" value="Genomic_DNA"/>
</dbReference>
<sequence>MKSIHVQIDTPSGETLAATVDMPGAGPDGAPVALVAHCFTCNRQSPGVSRISKTLARHGYVSVRVDFTGLGQSCGDFAATGLDSNVGDVIAAATWATDNFGDVSLLVGHSLGGSAVLAAASRIGGVKAVATVGAPFDPRHAAAGIPAAVKELSADEQAEAQLPGRPIKIGARLLRSLAEFSVEEALAGLADKGVPLLVLHSPEDRTVPFADAVKLFEAAAQPASLMAVPEVDHLLVWRGSGQRIGELVAKWAEPLVRVS</sequence>
<organism evidence="4 5">
    <name type="scientific">Candidatus Corynebacterium gallistercoris</name>
    <dbReference type="NCBI Taxonomy" id="2838530"/>
    <lineage>
        <taxon>Bacteria</taxon>
        <taxon>Bacillati</taxon>
        <taxon>Actinomycetota</taxon>
        <taxon>Actinomycetes</taxon>
        <taxon>Mycobacteriales</taxon>
        <taxon>Corynebacteriaceae</taxon>
        <taxon>Corynebacterium</taxon>
    </lineage>
</organism>
<name>A0A9D1RWC3_9CORY</name>
<protein>
    <submittedName>
        <fullName evidence="4">Alpha/beta hydrolase</fullName>
    </submittedName>
</protein>
<feature type="domain" description="AB hydrolase-1" evidence="3">
    <location>
        <begin position="48"/>
        <end position="236"/>
    </location>
</feature>
<gene>
    <name evidence="4" type="ORF">H9867_00105</name>
</gene>
<dbReference type="PANTHER" id="PTHR22946">
    <property type="entry name" value="DIENELACTONE HYDROLASE DOMAIN-CONTAINING PROTEIN-RELATED"/>
    <property type="match status" value="1"/>
</dbReference>
<dbReference type="SUPFAM" id="SSF53474">
    <property type="entry name" value="alpha/beta-Hydrolases"/>
    <property type="match status" value="1"/>
</dbReference>
<keyword evidence="1 4" id="KW-0378">Hydrolase</keyword>
<dbReference type="GO" id="GO:0052689">
    <property type="term" value="F:carboxylic ester hydrolase activity"/>
    <property type="evidence" value="ECO:0007669"/>
    <property type="project" value="UniProtKB-ARBA"/>
</dbReference>
<evidence type="ECO:0000256" key="1">
    <source>
        <dbReference type="ARBA" id="ARBA00022801"/>
    </source>
</evidence>
<comment type="caution">
    <text evidence="4">The sequence shown here is derived from an EMBL/GenBank/DDBJ whole genome shotgun (WGS) entry which is preliminary data.</text>
</comment>
<dbReference type="InterPro" id="IPR050261">
    <property type="entry name" value="FrsA_esterase"/>
</dbReference>
<evidence type="ECO:0000259" key="3">
    <source>
        <dbReference type="Pfam" id="PF12697"/>
    </source>
</evidence>
<evidence type="ECO:0000313" key="4">
    <source>
        <dbReference type="EMBL" id="HIW94884.1"/>
    </source>
</evidence>
<dbReference type="Proteomes" id="UP000824189">
    <property type="component" value="Unassembled WGS sequence"/>
</dbReference>
<dbReference type="Pfam" id="PF12697">
    <property type="entry name" value="Abhydrolase_6"/>
    <property type="match status" value="1"/>
</dbReference>
<reference evidence="4" key="2">
    <citation type="submission" date="2021-04" db="EMBL/GenBank/DDBJ databases">
        <authorList>
            <person name="Gilroy R."/>
        </authorList>
    </citation>
    <scope>NUCLEOTIDE SEQUENCE</scope>
    <source>
        <strain evidence="4">4376</strain>
    </source>
</reference>
<dbReference type="InterPro" id="IPR000073">
    <property type="entry name" value="AB_hydrolase_1"/>
</dbReference>
<accession>A0A9D1RWC3</accession>
<evidence type="ECO:0000313" key="5">
    <source>
        <dbReference type="Proteomes" id="UP000824189"/>
    </source>
</evidence>